<dbReference type="Gene3D" id="3.40.50.10130">
    <property type="match status" value="1"/>
</dbReference>
<feature type="region of interest" description="Disordered" evidence="5">
    <location>
        <begin position="755"/>
        <end position="775"/>
    </location>
</feature>
<dbReference type="CDD" id="cd20075">
    <property type="entry name" value="XPF_nuclease_XPF_arch"/>
    <property type="match status" value="1"/>
</dbReference>
<dbReference type="InterPro" id="IPR006166">
    <property type="entry name" value="ERCC4_domain"/>
</dbReference>
<dbReference type="Gene3D" id="1.10.150.20">
    <property type="entry name" value="5' to 3' exonuclease, C-terminal subdomain"/>
    <property type="match status" value="1"/>
</dbReference>
<dbReference type="GO" id="GO:0004518">
    <property type="term" value="F:nuclease activity"/>
    <property type="evidence" value="ECO:0007669"/>
    <property type="project" value="InterPro"/>
</dbReference>
<dbReference type="GO" id="GO:0016787">
    <property type="term" value="F:hydrolase activity"/>
    <property type="evidence" value="ECO:0007669"/>
    <property type="project" value="UniProtKB-KW"/>
</dbReference>
<dbReference type="PANTHER" id="PTHR14025:SF20">
    <property type="entry name" value="FANCONI ANEMIA GROUP M PROTEIN"/>
    <property type="match status" value="1"/>
</dbReference>
<sequence>MKPLSEGFISHPLIKPNTLEKRSYQVSIASKALKGNTLVVLPTGLGKTAIAIIVAAYRLERYPQGKCAILAPTKPLANQHYESFKKTLNLPHTELAVLTGEQPAEKRAKLWKMARVIFATPQAVRNDIVYGFVPLRDVVLMVFDEAHRAVGNYPYVFIAERYMSEALNPLILALTASPGSTKQHIRDVCSSLRISQVEARDEMSPDVKPYISPISLEWRHIDLPPLFKGIRSSLMNLLKDLLKLLKEHGVIESVSTIKLRKKTLLEAQAKIQDMPLSDVEKRELSLAAVMALRVTHAMELLETQGLPSLMDYFDKFKNSSKLSMKALANDPRWTEAESLCLQGLQQGVVHPKLAVLKEEVRKQLEKNPNSRVIVFTNLRSTAKVLERELRSVDGVKIAKLVGKTEKKGDQGLSQAQQVEVLSSFKSGFFNVLVSTQVAEEGIDVVSCDLVIFYDNVPSAIRFIQRMGRTGRIRAGRAIFLITKGTRDEAFYWSAIYKRKEMKREIKELMRESSEVNKESEPGEQLELVKFITPTAPQVEYGKPTVFVDHREMNSKVVEFLSKLNVNIRPRALHVADYVVSENVAIERKTVEDFASSIIDKRLFAQLKSLKEVYSSPILLIEGEGLTVKRMMPPEALRGALVSIAVDYGIPIIWSRDPEESAHVIALAARREQLEFKKRATLKDRKMPKTLSEQQEYIVASLPNVDVTLAKRLLGVFGTVENVFTASEQALQRVSGIGPKKAQLIRKVLTAKYEPTSSTSSTSQVSQAKGKDASLL</sequence>
<evidence type="ECO:0000259" key="7">
    <source>
        <dbReference type="PROSITE" id="PS51194"/>
    </source>
</evidence>
<dbReference type="Proteomes" id="UP000278475">
    <property type="component" value="Unassembled WGS sequence"/>
</dbReference>
<dbReference type="Pfam" id="PF02732">
    <property type="entry name" value="ERCC4"/>
    <property type="match status" value="1"/>
</dbReference>
<dbReference type="Gene3D" id="3.40.50.300">
    <property type="entry name" value="P-loop containing nucleotide triphosphate hydrolases"/>
    <property type="match status" value="2"/>
</dbReference>
<dbReference type="PROSITE" id="PS51194">
    <property type="entry name" value="HELICASE_CTER"/>
    <property type="match status" value="1"/>
</dbReference>
<dbReference type="InterPro" id="IPR041755">
    <property type="entry name" value="Hef_ID"/>
</dbReference>
<keyword evidence="3 8" id="KW-0347">Helicase</keyword>
<dbReference type="GO" id="GO:0003677">
    <property type="term" value="F:DNA binding"/>
    <property type="evidence" value="ECO:0007669"/>
    <property type="project" value="InterPro"/>
</dbReference>
<dbReference type="GO" id="GO:0005524">
    <property type="term" value="F:ATP binding"/>
    <property type="evidence" value="ECO:0007669"/>
    <property type="project" value="UniProtKB-KW"/>
</dbReference>
<dbReference type="SMART" id="SM00490">
    <property type="entry name" value="HELICc"/>
    <property type="match status" value="1"/>
</dbReference>
<dbReference type="InterPro" id="IPR011335">
    <property type="entry name" value="Restrct_endonuc-II-like"/>
</dbReference>
<dbReference type="Gene3D" id="1.20.1320.20">
    <property type="entry name" value="hef helicase domain"/>
    <property type="match status" value="1"/>
</dbReference>
<proteinExistence type="predicted"/>
<dbReference type="GO" id="GO:0140097">
    <property type="term" value="F:catalytic activity, acting on DNA"/>
    <property type="evidence" value="ECO:0007669"/>
    <property type="project" value="UniProtKB-ARBA"/>
</dbReference>
<dbReference type="AlphaFoldDB" id="A0A497EVH1"/>
<dbReference type="InterPro" id="IPR001650">
    <property type="entry name" value="Helicase_C-like"/>
</dbReference>
<accession>A0A497EVH1</accession>
<dbReference type="InterPro" id="IPR011545">
    <property type="entry name" value="DEAD/DEAH_box_helicase_dom"/>
</dbReference>
<name>A0A497EVH1_9CREN</name>
<dbReference type="PROSITE" id="PS51192">
    <property type="entry name" value="HELICASE_ATP_BIND_1"/>
    <property type="match status" value="1"/>
</dbReference>
<reference evidence="8 9" key="1">
    <citation type="submission" date="2018-06" db="EMBL/GenBank/DDBJ databases">
        <title>Extensive metabolic versatility and redundancy in microbially diverse, dynamic hydrothermal sediments.</title>
        <authorList>
            <person name="Dombrowski N."/>
            <person name="Teske A."/>
            <person name="Baker B.J."/>
        </authorList>
    </citation>
    <scope>NUCLEOTIDE SEQUENCE [LARGE SCALE GENOMIC DNA]</scope>
    <source>
        <strain evidence="8">B66_G16</strain>
    </source>
</reference>
<dbReference type="SUPFAM" id="SSF52540">
    <property type="entry name" value="P-loop containing nucleoside triphosphate hydrolases"/>
    <property type="match status" value="1"/>
</dbReference>
<dbReference type="SMART" id="SM00891">
    <property type="entry name" value="ERCC4"/>
    <property type="match status" value="1"/>
</dbReference>
<dbReference type="InterPro" id="IPR027417">
    <property type="entry name" value="P-loop_NTPase"/>
</dbReference>
<dbReference type="InterPro" id="IPR014001">
    <property type="entry name" value="Helicase_ATP-bd"/>
</dbReference>
<gene>
    <name evidence="8" type="ORF">DRJ31_00100</name>
</gene>
<dbReference type="GO" id="GO:0004386">
    <property type="term" value="F:helicase activity"/>
    <property type="evidence" value="ECO:0007669"/>
    <property type="project" value="UniProtKB-KW"/>
</dbReference>
<dbReference type="Pfam" id="PF14520">
    <property type="entry name" value="HHH_5"/>
    <property type="match status" value="1"/>
</dbReference>
<dbReference type="EMBL" id="QMQV01000001">
    <property type="protein sequence ID" value="RLE50730.1"/>
    <property type="molecule type" value="Genomic_DNA"/>
</dbReference>
<evidence type="ECO:0000313" key="9">
    <source>
        <dbReference type="Proteomes" id="UP000278475"/>
    </source>
</evidence>
<dbReference type="NCBIfam" id="NF010337">
    <property type="entry name" value="PRK13766.1"/>
    <property type="match status" value="1"/>
</dbReference>
<dbReference type="PANTHER" id="PTHR14025">
    <property type="entry name" value="FANCONI ANEMIA GROUP M FANCM FAMILY MEMBER"/>
    <property type="match status" value="1"/>
</dbReference>
<dbReference type="InterPro" id="IPR010994">
    <property type="entry name" value="RuvA_2-like"/>
</dbReference>
<protein>
    <submittedName>
        <fullName evidence="8">DEAD/DEAH box helicase</fullName>
    </submittedName>
</protein>
<evidence type="ECO:0000256" key="5">
    <source>
        <dbReference type="SAM" id="MobiDB-lite"/>
    </source>
</evidence>
<evidence type="ECO:0000256" key="1">
    <source>
        <dbReference type="ARBA" id="ARBA00022741"/>
    </source>
</evidence>
<dbReference type="SUPFAM" id="SSF47781">
    <property type="entry name" value="RuvA domain 2-like"/>
    <property type="match status" value="1"/>
</dbReference>
<dbReference type="Pfam" id="PF00270">
    <property type="entry name" value="DEAD"/>
    <property type="match status" value="1"/>
</dbReference>
<dbReference type="SUPFAM" id="SSF52980">
    <property type="entry name" value="Restriction endonuclease-like"/>
    <property type="match status" value="1"/>
</dbReference>
<dbReference type="SMART" id="SM00487">
    <property type="entry name" value="DEXDc"/>
    <property type="match status" value="1"/>
</dbReference>
<evidence type="ECO:0000256" key="4">
    <source>
        <dbReference type="ARBA" id="ARBA00022840"/>
    </source>
</evidence>
<organism evidence="8 9">
    <name type="scientific">Thermoproteota archaeon</name>
    <dbReference type="NCBI Taxonomy" id="2056631"/>
    <lineage>
        <taxon>Archaea</taxon>
        <taxon>Thermoproteota</taxon>
    </lineage>
</organism>
<keyword evidence="4" id="KW-0067">ATP-binding</keyword>
<evidence type="ECO:0000313" key="8">
    <source>
        <dbReference type="EMBL" id="RLE50730.1"/>
    </source>
</evidence>
<evidence type="ECO:0000256" key="3">
    <source>
        <dbReference type="ARBA" id="ARBA00022806"/>
    </source>
</evidence>
<evidence type="ECO:0000259" key="6">
    <source>
        <dbReference type="PROSITE" id="PS51192"/>
    </source>
</evidence>
<keyword evidence="1" id="KW-0547">Nucleotide-binding</keyword>
<keyword evidence="2" id="KW-0378">Hydrolase</keyword>
<dbReference type="GO" id="GO:0006259">
    <property type="term" value="P:DNA metabolic process"/>
    <property type="evidence" value="ECO:0007669"/>
    <property type="project" value="UniProtKB-ARBA"/>
</dbReference>
<dbReference type="Pfam" id="PF00271">
    <property type="entry name" value="Helicase_C"/>
    <property type="match status" value="1"/>
</dbReference>
<evidence type="ECO:0000256" key="2">
    <source>
        <dbReference type="ARBA" id="ARBA00022801"/>
    </source>
</evidence>
<comment type="caution">
    <text evidence="8">The sequence shown here is derived from an EMBL/GenBank/DDBJ whole genome shotgun (WGS) entry which is preliminary data.</text>
</comment>
<feature type="domain" description="Helicase C-terminal" evidence="7">
    <location>
        <begin position="352"/>
        <end position="516"/>
    </location>
</feature>
<feature type="domain" description="Helicase ATP-binding" evidence="6">
    <location>
        <begin position="28"/>
        <end position="196"/>
    </location>
</feature>
<dbReference type="Pfam" id="PF21210">
    <property type="entry name" value="RNA_helicase_helical"/>
    <property type="match status" value="1"/>
</dbReference>